<dbReference type="Gene3D" id="1.10.3500.10">
    <property type="entry name" value="Tex N-terminal region-like"/>
    <property type="match status" value="1"/>
</dbReference>
<keyword evidence="2" id="KW-0648">Protein biosynthesis</keyword>
<accession>A0ABQ7HZV4</accession>
<organism evidence="2 3">
    <name type="scientific">Astathelohania contejeani</name>
    <dbReference type="NCBI Taxonomy" id="164912"/>
    <lineage>
        <taxon>Eukaryota</taxon>
        <taxon>Fungi</taxon>
        <taxon>Fungi incertae sedis</taxon>
        <taxon>Microsporidia</taxon>
        <taxon>Astathelohaniidae</taxon>
        <taxon>Astathelohania</taxon>
    </lineage>
</organism>
<reference evidence="2 3" key="1">
    <citation type="submission" date="2019-01" db="EMBL/GenBank/DDBJ databases">
        <title>Genomes sequencing and comparative genomics of infectious freshwater microsporidia, Cucumispora dikerogammari and Thelohania contejeani.</title>
        <authorList>
            <person name="Cormier A."/>
            <person name="Giraud I."/>
            <person name="Wattier R."/>
            <person name="Teixeira M."/>
            <person name="Grandjean F."/>
            <person name="Rigaud T."/>
            <person name="Cordaux R."/>
        </authorList>
    </citation>
    <scope>NUCLEOTIDE SEQUENCE [LARGE SCALE GENOMIC DNA]</scope>
    <source>
        <strain evidence="2">T1</strain>
        <tissue evidence="2">Spores</tissue>
    </source>
</reference>
<sequence>MTDSSDEQIITRKRLKRTQKTETLEALFDSSSEYEPSSDHFDHEGAAAELAGIFGTRTEYLYLLEEDATPIVEQNSDSSIDEEYFDEGELQQYVLLHRVDTRQQKIDAVQKAVACLNEGYSAEHIVLNIVEGEIGIEEMYELVDLCAKFQSYRKVRQELEADGNLGYEKQRLDTLKELLKYKHLLPRIEKKYKLNKRLLNLSGFFLKEENWVENITQRKQIHVPIDPETNVEAFLNSLGCTKEALISYYGEILGRHPLLIEQVLMINLKQNSSFNNNYDVLENFNNESLVNLFLIKETTNFNELRKEILTHAFALMKIKEKLEDKKREEMLNEAKHKYYKHVIDIIVNGAISYPVDGTFVFGATDQGHRISLAVVDFKGELVESGVFCIEEVEELYEKYKPQCIGVAGIKCSIRNTFNILRERFENVIYVENELINLISNVNNSEKDGNSFTKGIVDNNYPLAIARRLIYPEVEIAILIEKEKPLPDTTSLLSKEVKLLWMKRGLLTALSIVGIDLNYAVRVNRAQAVIKLLPGIRDYKDFLSIITEYGFVSRLEVLETNRILRPSDFASVSVYLRIFPDIFGFEARYDPLDSTPIHPQNYSLIRMICAGYQGCDELDDENPSLHVEQVLNDPERLMALKVATIEGVSVGTCEYVVSLLKKHHLRRPIFKGAPDWLLFKELIGDEDKFLNKKFEGRVVKAGDGYGIVSIDVNGVSVFVRDRVFSNQLVSVYIDEPGLLCFRGRVIETTKKRFFKFVEHNLFRDVDSKGAEEYLRLNNKRILIRRSGKGEYGIITLMISDDIYLHLCLIETITDDQISYQINGHSYEDINEILSTLVRGIFYNLKEIRAHKRFYSLKEKAEEYLNEWKGGVLYCFYLSKEYPGRLVFAYNAGRGLRREYIGIKEELEYDKRTFKNLDEFINYRKGRK</sequence>
<evidence type="ECO:0000313" key="2">
    <source>
        <dbReference type="EMBL" id="KAF7683751.1"/>
    </source>
</evidence>
<feature type="domain" description="Spt6 SH2" evidence="1">
    <location>
        <begin position="749"/>
        <end position="923"/>
    </location>
</feature>
<comment type="caution">
    <text evidence="2">The sequence shown here is derived from an EMBL/GenBank/DDBJ whole genome shotgun (WGS) entry which is preliminary data.</text>
</comment>
<dbReference type="InterPro" id="IPR017072">
    <property type="entry name" value="TF_Spt6"/>
</dbReference>
<dbReference type="InterPro" id="IPR037027">
    <property type="entry name" value="YqgF/RNaseH-like_dom_sf"/>
</dbReference>
<proteinExistence type="predicted"/>
<evidence type="ECO:0000259" key="1">
    <source>
        <dbReference type="Pfam" id="PF14633"/>
    </source>
</evidence>
<dbReference type="Pfam" id="PF14633">
    <property type="entry name" value="SH2_2"/>
    <property type="match status" value="1"/>
</dbReference>
<gene>
    <name evidence="2" type="primary">spt6</name>
    <name evidence="2" type="ORF">TCON_1044</name>
</gene>
<dbReference type="InterPro" id="IPR035420">
    <property type="entry name" value="Spt6_SH2"/>
</dbReference>
<dbReference type="Gene3D" id="3.30.420.140">
    <property type="entry name" value="YqgF/RNase H-like domain"/>
    <property type="match status" value="1"/>
</dbReference>
<dbReference type="PANTHER" id="PTHR10145:SF6">
    <property type="entry name" value="TRANSCRIPTION ELONGATION FACTOR SPT6"/>
    <property type="match status" value="1"/>
</dbReference>
<dbReference type="GO" id="GO:0003746">
    <property type="term" value="F:translation elongation factor activity"/>
    <property type="evidence" value="ECO:0007669"/>
    <property type="project" value="UniProtKB-KW"/>
</dbReference>
<dbReference type="PANTHER" id="PTHR10145">
    <property type="entry name" value="TRANSCRIPTION ELONGATION FACTOR SPT6"/>
    <property type="match status" value="1"/>
</dbReference>
<keyword evidence="3" id="KW-1185">Reference proteome</keyword>
<dbReference type="Proteomes" id="UP001516464">
    <property type="component" value="Unassembled WGS sequence"/>
</dbReference>
<keyword evidence="2" id="KW-0251">Elongation factor</keyword>
<dbReference type="InterPro" id="IPR042066">
    <property type="entry name" value="Spt6_death-like"/>
</dbReference>
<dbReference type="Gene3D" id="3.30.505.10">
    <property type="entry name" value="SH2 domain"/>
    <property type="match status" value="2"/>
</dbReference>
<protein>
    <submittedName>
        <fullName evidence="2">Transcription elongation factor spt6</fullName>
    </submittedName>
</protein>
<dbReference type="InterPro" id="IPR023323">
    <property type="entry name" value="Tex-like_dom_sf"/>
</dbReference>
<evidence type="ECO:0000313" key="3">
    <source>
        <dbReference type="Proteomes" id="UP001516464"/>
    </source>
</evidence>
<name>A0ABQ7HZV4_9MICR</name>
<dbReference type="EMBL" id="SBIQ01000055">
    <property type="protein sequence ID" value="KAF7683751.1"/>
    <property type="molecule type" value="Genomic_DNA"/>
</dbReference>
<dbReference type="Gene3D" id="1.10.10.2740">
    <property type="entry name" value="Spt6, Death-like domain"/>
    <property type="match status" value="1"/>
</dbReference>
<dbReference type="Gene3D" id="1.10.150.850">
    <property type="entry name" value="Spt6, helix-hairpin-helix domain"/>
    <property type="match status" value="1"/>
</dbReference>
<dbReference type="InterPro" id="IPR036860">
    <property type="entry name" value="SH2_dom_sf"/>
</dbReference>